<dbReference type="CDD" id="cd06261">
    <property type="entry name" value="TM_PBP2"/>
    <property type="match status" value="1"/>
</dbReference>
<feature type="transmembrane region" description="Helical" evidence="8">
    <location>
        <begin position="80"/>
        <end position="102"/>
    </location>
</feature>
<sequence>MAADTDSDDRGLRKGKWAPYGLLSPGILWLVLFFLVPVMILIRTALSSKASRFANPEFSWQFSNFSSAFTDYGPQFARSFLFAGIATVSAILIGYPLAYWIATQGGRWKNLLIGLVVVPFFTSYLIRTIAWTSILKDDGVLLNIIHAIPFVPLDFRLLATPAGVIGGLTYNFLSFMILPIYVSLEKIDFRLTEAAADLYGTPWQAFRKVVLPLSMPGVFAGSLLVFIPAAGDYLNNRYLGSPKTSMIGTVVQDKFLVQFDYPVAAALSLVLMAIITTMVLIYSKFLGTEGLAV</sequence>
<dbReference type="AlphaFoldDB" id="A0A6J6S2S6"/>
<evidence type="ECO:0000256" key="3">
    <source>
        <dbReference type="ARBA" id="ARBA00022448"/>
    </source>
</evidence>
<evidence type="ECO:0000256" key="1">
    <source>
        <dbReference type="ARBA" id="ARBA00004651"/>
    </source>
</evidence>
<dbReference type="InterPro" id="IPR000515">
    <property type="entry name" value="MetI-like"/>
</dbReference>
<comment type="similarity">
    <text evidence="2">Belongs to the binding-protein-dependent transport system permease family. CysTW subfamily.</text>
</comment>
<dbReference type="Pfam" id="PF00528">
    <property type="entry name" value="BPD_transp_1"/>
    <property type="match status" value="1"/>
</dbReference>
<name>A0A6J6S2S6_9ZZZZ</name>
<feature type="transmembrane region" description="Helical" evidence="8">
    <location>
        <begin position="108"/>
        <end position="127"/>
    </location>
</feature>
<reference evidence="11" key="1">
    <citation type="submission" date="2020-05" db="EMBL/GenBank/DDBJ databases">
        <authorList>
            <person name="Chiriac C."/>
            <person name="Salcher M."/>
            <person name="Ghai R."/>
            <person name="Kavagutti S V."/>
        </authorList>
    </citation>
    <scope>NUCLEOTIDE SEQUENCE</scope>
</reference>
<keyword evidence="4" id="KW-1003">Cell membrane</keyword>
<dbReference type="EMBL" id="CAFBMG010000001">
    <property type="protein sequence ID" value="CAB4888404.1"/>
    <property type="molecule type" value="Genomic_DNA"/>
</dbReference>
<evidence type="ECO:0000313" key="10">
    <source>
        <dbReference type="EMBL" id="CAB4552549.1"/>
    </source>
</evidence>
<evidence type="ECO:0000256" key="5">
    <source>
        <dbReference type="ARBA" id="ARBA00022692"/>
    </source>
</evidence>
<dbReference type="InterPro" id="IPR035906">
    <property type="entry name" value="MetI-like_sf"/>
</dbReference>
<evidence type="ECO:0000256" key="4">
    <source>
        <dbReference type="ARBA" id="ARBA00022475"/>
    </source>
</evidence>
<keyword evidence="3" id="KW-0813">Transport</keyword>
<protein>
    <submittedName>
        <fullName evidence="11">Unannotated protein</fullName>
    </submittedName>
</protein>
<accession>A0A6J6S2S6</accession>
<dbReference type="PROSITE" id="PS50928">
    <property type="entry name" value="ABC_TM1"/>
    <property type="match status" value="1"/>
</dbReference>
<evidence type="ECO:0000313" key="12">
    <source>
        <dbReference type="EMBL" id="CAB4888404.1"/>
    </source>
</evidence>
<feature type="transmembrane region" description="Helical" evidence="8">
    <location>
        <begin position="164"/>
        <end position="184"/>
    </location>
</feature>
<dbReference type="GO" id="GO:0005886">
    <property type="term" value="C:plasma membrane"/>
    <property type="evidence" value="ECO:0007669"/>
    <property type="project" value="UniProtKB-SubCell"/>
</dbReference>
<dbReference type="SUPFAM" id="SSF161098">
    <property type="entry name" value="MetI-like"/>
    <property type="match status" value="1"/>
</dbReference>
<evidence type="ECO:0000259" key="9">
    <source>
        <dbReference type="PROSITE" id="PS50928"/>
    </source>
</evidence>
<feature type="domain" description="ABC transmembrane type-1" evidence="9">
    <location>
        <begin position="76"/>
        <end position="282"/>
    </location>
</feature>
<evidence type="ECO:0000256" key="7">
    <source>
        <dbReference type="ARBA" id="ARBA00023136"/>
    </source>
</evidence>
<evidence type="ECO:0000256" key="2">
    <source>
        <dbReference type="ARBA" id="ARBA00007069"/>
    </source>
</evidence>
<proteinExistence type="inferred from homology"/>
<dbReference type="Gene3D" id="1.10.3720.10">
    <property type="entry name" value="MetI-like"/>
    <property type="match status" value="1"/>
</dbReference>
<dbReference type="EMBL" id="CAEZSF010000216">
    <property type="protein sequence ID" value="CAB4552549.1"/>
    <property type="molecule type" value="Genomic_DNA"/>
</dbReference>
<keyword evidence="7 8" id="KW-0472">Membrane</keyword>
<dbReference type="PANTHER" id="PTHR42929:SF1">
    <property type="entry name" value="INNER MEMBRANE ABC TRANSPORTER PERMEASE PROTEIN YDCU-RELATED"/>
    <property type="match status" value="1"/>
</dbReference>
<gene>
    <name evidence="10" type="ORF">UFOPK1358_01714</name>
    <name evidence="11" type="ORF">UFOPK2766_00188</name>
    <name evidence="12" type="ORF">UFOPK3519_00027</name>
</gene>
<keyword evidence="5 8" id="KW-0812">Transmembrane</keyword>
<evidence type="ECO:0000256" key="8">
    <source>
        <dbReference type="SAM" id="Phobius"/>
    </source>
</evidence>
<evidence type="ECO:0000256" key="6">
    <source>
        <dbReference type="ARBA" id="ARBA00022989"/>
    </source>
</evidence>
<feature type="transmembrane region" description="Helical" evidence="8">
    <location>
        <begin position="209"/>
        <end position="230"/>
    </location>
</feature>
<keyword evidence="6 8" id="KW-1133">Transmembrane helix</keyword>
<feature type="transmembrane region" description="Helical" evidence="8">
    <location>
        <begin position="20"/>
        <end position="42"/>
    </location>
</feature>
<dbReference type="EMBL" id="CAEZYU010000005">
    <property type="protein sequence ID" value="CAB4729124.1"/>
    <property type="molecule type" value="Genomic_DNA"/>
</dbReference>
<dbReference type="PANTHER" id="PTHR42929">
    <property type="entry name" value="INNER MEMBRANE ABC TRANSPORTER PERMEASE PROTEIN YDCU-RELATED-RELATED"/>
    <property type="match status" value="1"/>
</dbReference>
<organism evidence="11">
    <name type="scientific">freshwater metagenome</name>
    <dbReference type="NCBI Taxonomy" id="449393"/>
    <lineage>
        <taxon>unclassified sequences</taxon>
        <taxon>metagenomes</taxon>
        <taxon>ecological metagenomes</taxon>
    </lineage>
</organism>
<dbReference type="GO" id="GO:0055085">
    <property type="term" value="P:transmembrane transport"/>
    <property type="evidence" value="ECO:0007669"/>
    <property type="project" value="InterPro"/>
</dbReference>
<evidence type="ECO:0000313" key="11">
    <source>
        <dbReference type="EMBL" id="CAB4729124.1"/>
    </source>
</evidence>
<feature type="transmembrane region" description="Helical" evidence="8">
    <location>
        <begin position="261"/>
        <end position="282"/>
    </location>
</feature>
<comment type="subcellular location">
    <subcellularLocation>
        <location evidence="1">Cell membrane</location>
        <topology evidence="1">Multi-pass membrane protein</topology>
    </subcellularLocation>
</comment>